<protein>
    <submittedName>
        <fullName evidence="2">YdcF family protein</fullName>
    </submittedName>
</protein>
<dbReference type="RefSeq" id="WP_272744345.1">
    <property type="nucleotide sequence ID" value="NZ_JAQQKV010000001.1"/>
</dbReference>
<dbReference type="EMBL" id="JAQQKV010000001">
    <property type="protein sequence ID" value="MDC7676037.1"/>
    <property type="molecule type" value="Genomic_DNA"/>
</dbReference>
<evidence type="ECO:0000259" key="1">
    <source>
        <dbReference type="Pfam" id="PF02698"/>
    </source>
</evidence>
<dbReference type="InterPro" id="IPR051599">
    <property type="entry name" value="Cell_Envelope_Assoc"/>
</dbReference>
<organism evidence="2 3">
    <name type="scientific">Asticcacaulis machinosus</name>
    <dbReference type="NCBI Taxonomy" id="2984211"/>
    <lineage>
        <taxon>Bacteria</taxon>
        <taxon>Pseudomonadati</taxon>
        <taxon>Pseudomonadota</taxon>
        <taxon>Alphaproteobacteria</taxon>
        <taxon>Caulobacterales</taxon>
        <taxon>Caulobacteraceae</taxon>
        <taxon>Asticcacaulis</taxon>
    </lineage>
</organism>
<dbReference type="PANTHER" id="PTHR30336:SF4">
    <property type="entry name" value="ENVELOPE BIOGENESIS FACTOR ELYC"/>
    <property type="match status" value="1"/>
</dbReference>
<proteinExistence type="predicted"/>
<dbReference type="InterPro" id="IPR003848">
    <property type="entry name" value="DUF218"/>
</dbReference>
<evidence type="ECO:0000313" key="3">
    <source>
        <dbReference type="Proteomes" id="UP001218579"/>
    </source>
</evidence>
<sequence>MKKRKIMLAILSLILLWVAGLFFFADRVIDSTPAIEPEDKADAIVALTGASDMRIREGMRLLERRKGDRLLISGVNKEVRRPELLPVTDGSKRLYDCCVDLGFDAVDTVGNAAEIAAWARAKDYDDLIVVTSDYHMPRSLLEIKQALPEATLHAYPVATPSLDARAWWKSTSGSRVLVIEYCKYLAILGRNLVGSVASLFGKDKAAESSAAAPETSS</sequence>
<dbReference type="PANTHER" id="PTHR30336">
    <property type="entry name" value="INNER MEMBRANE PROTEIN, PROBABLE PERMEASE"/>
    <property type="match status" value="1"/>
</dbReference>
<reference evidence="2 3" key="1">
    <citation type="submission" date="2023-01" db="EMBL/GenBank/DDBJ databases">
        <title>Novel species of the genus Asticcacaulis isolated from rivers.</title>
        <authorList>
            <person name="Lu H."/>
        </authorList>
    </citation>
    <scope>NUCLEOTIDE SEQUENCE [LARGE SCALE GENOMIC DNA]</scope>
    <source>
        <strain evidence="2 3">LKC15W</strain>
    </source>
</reference>
<comment type="caution">
    <text evidence="2">The sequence shown here is derived from an EMBL/GenBank/DDBJ whole genome shotgun (WGS) entry which is preliminary data.</text>
</comment>
<dbReference type="Proteomes" id="UP001218579">
    <property type="component" value="Unassembled WGS sequence"/>
</dbReference>
<accession>A0ABT5HIH1</accession>
<evidence type="ECO:0000313" key="2">
    <source>
        <dbReference type="EMBL" id="MDC7676037.1"/>
    </source>
</evidence>
<dbReference type="CDD" id="cd06259">
    <property type="entry name" value="YdcF-like"/>
    <property type="match status" value="1"/>
</dbReference>
<dbReference type="Pfam" id="PF02698">
    <property type="entry name" value="DUF218"/>
    <property type="match status" value="1"/>
</dbReference>
<gene>
    <name evidence="2" type="ORF">PQU98_07845</name>
</gene>
<name>A0ABT5HIH1_9CAUL</name>
<feature type="domain" description="DUF218" evidence="1">
    <location>
        <begin position="42"/>
        <end position="168"/>
    </location>
</feature>
<keyword evidence="3" id="KW-1185">Reference proteome</keyword>